<organism evidence="2 3">
    <name type="scientific">Panicum miliaceum</name>
    <name type="common">Proso millet</name>
    <name type="synonym">Broomcorn millet</name>
    <dbReference type="NCBI Taxonomy" id="4540"/>
    <lineage>
        <taxon>Eukaryota</taxon>
        <taxon>Viridiplantae</taxon>
        <taxon>Streptophyta</taxon>
        <taxon>Embryophyta</taxon>
        <taxon>Tracheophyta</taxon>
        <taxon>Spermatophyta</taxon>
        <taxon>Magnoliopsida</taxon>
        <taxon>Liliopsida</taxon>
        <taxon>Poales</taxon>
        <taxon>Poaceae</taxon>
        <taxon>PACMAD clade</taxon>
        <taxon>Panicoideae</taxon>
        <taxon>Panicodae</taxon>
        <taxon>Paniceae</taxon>
        <taxon>Panicinae</taxon>
        <taxon>Panicum</taxon>
        <taxon>Panicum sect. Panicum</taxon>
    </lineage>
</organism>
<dbReference type="AlphaFoldDB" id="A0A3L6RZW5"/>
<comment type="caution">
    <text evidence="2">The sequence shown here is derived from an EMBL/GenBank/DDBJ whole genome shotgun (WGS) entry which is preliminary data.</text>
</comment>
<dbReference type="Proteomes" id="UP000275267">
    <property type="component" value="Unassembled WGS sequence"/>
</dbReference>
<feature type="region of interest" description="Disordered" evidence="1">
    <location>
        <begin position="28"/>
        <end position="48"/>
    </location>
</feature>
<name>A0A3L6RZW5_PANMI</name>
<dbReference type="EMBL" id="PQIB02000006">
    <property type="protein sequence ID" value="RLN12444.1"/>
    <property type="molecule type" value="Genomic_DNA"/>
</dbReference>
<evidence type="ECO:0000313" key="3">
    <source>
        <dbReference type="Proteomes" id="UP000275267"/>
    </source>
</evidence>
<protein>
    <submittedName>
        <fullName evidence="2">Uncharacterized protein</fullName>
    </submittedName>
</protein>
<sequence>MEPPSCVPTAKAVVVGCWEGAPPARRHFAGGEERTSAGLRALPPGRAGCRGESARRRLFARLRARDQRRRGGLHAREACRWAWPPPGRRIGALSPVRVSASARSAAACVGSAGGRRSVRP</sequence>
<proteinExistence type="predicted"/>
<evidence type="ECO:0000256" key="1">
    <source>
        <dbReference type="SAM" id="MobiDB-lite"/>
    </source>
</evidence>
<evidence type="ECO:0000313" key="2">
    <source>
        <dbReference type="EMBL" id="RLN12444.1"/>
    </source>
</evidence>
<reference evidence="3" key="1">
    <citation type="journal article" date="2019" name="Nat. Commun.">
        <title>The genome of broomcorn millet.</title>
        <authorList>
            <person name="Zou C."/>
            <person name="Miki D."/>
            <person name="Li D."/>
            <person name="Tang Q."/>
            <person name="Xiao L."/>
            <person name="Rajput S."/>
            <person name="Deng P."/>
            <person name="Jia W."/>
            <person name="Huang R."/>
            <person name="Zhang M."/>
            <person name="Sun Y."/>
            <person name="Hu J."/>
            <person name="Fu X."/>
            <person name="Schnable P.S."/>
            <person name="Li F."/>
            <person name="Zhang H."/>
            <person name="Feng B."/>
            <person name="Zhu X."/>
            <person name="Liu R."/>
            <person name="Schnable J.C."/>
            <person name="Zhu J.-K."/>
            <person name="Zhang H."/>
        </authorList>
    </citation>
    <scope>NUCLEOTIDE SEQUENCE [LARGE SCALE GENOMIC DNA]</scope>
</reference>
<keyword evidence="3" id="KW-1185">Reference proteome</keyword>
<gene>
    <name evidence="2" type="ORF">C2845_PM09G16270</name>
</gene>
<accession>A0A3L6RZW5</accession>